<dbReference type="SUPFAM" id="SSF90123">
    <property type="entry name" value="ABC transporter transmembrane region"/>
    <property type="match status" value="1"/>
</dbReference>
<dbReference type="GO" id="GO:0005886">
    <property type="term" value="C:plasma membrane"/>
    <property type="evidence" value="ECO:0007669"/>
    <property type="project" value="UniProtKB-SubCell"/>
</dbReference>
<dbReference type="PROSITE" id="PS50929">
    <property type="entry name" value="ABC_TM1F"/>
    <property type="match status" value="1"/>
</dbReference>
<dbReference type="InterPro" id="IPR011527">
    <property type="entry name" value="ABC1_TM_dom"/>
</dbReference>
<evidence type="ECO:0000313" key="12">
    <source>
        <dbReference type="EMBL" id="SHN63778.1"/>
    </source>
</evidence>
<feature type="transmembrane region" description="Helical" evidence="9">
    <location>
        <begin position="300"/>
        <end position="319"/>
    </location>
</feature>
<evidence type="ECO:0000256" key="5">
    <source>
        <dbReference type="ARBA" id="ARBA00022741"/>
    </source>
</evidence>
<gene>
    <name evidence="12" type="ORF">SAMN02745226_01379</name>
</gene>
<dbReference type="PANTHER" id="PTHR43394">
    <property type="entry name" value="ATP-DEPENDENT PERMEASE MDL1, MITOCHONDRIAL"/>
    <property type="match status" value="1"/>
</dbReference>
<dbReference type="InterPro" id="IPR036640">
    <property type="entry name" value="ABC1_TM_sf"/>
</dbReference>
<dbReference type="PROSITE" id="PS50893">
    <property type="entry name" value="ABC_TRANSPORTER_2"/>
    <property type="match status" value="1"/>
</dbReference>
<organism evidence="12 13">
    <name type="scientific">Fervidobacterium gondwanense DSM 13020</name>
    <dbReference type="NCBI Taxonomy" id="1121883"/>
    <lineage>
        <taxon>Bacteria</taxon>
        <taxon>Thermotogati</taxon>
        <taxon>Thermotogota</taxon>
        <taxon>Thermotogae</taxon>
        <taxon>Thermotogales</taxon>
        <taxon>Fervidobacteriaceae</taxon>
        <taxon>Fervidobacterium</taxon>
    </lineage>
</organism>
<evidence type="ECO:0000256" key="3">
    <source>
        <dbReference type="ARBA" id="ARBA00022475"/>
    </source>
</evidence>
<accession>A0A1M7SZA1</accession>
<keyword evidence="7 9" id="KW-1133">Transmembrane helix</keyword>
<evidence type="ECO:0000256" key="6">
    <source>
        <dbReference type="ARBA" id="ARBA00022840"/>
    </source>
</evidence>
<dbReference type="STRING" id="1121883.SAMN02745226_01379"/>
<dbReference type="Gene3D" id="1.20.1560.10">
    <property type="entry name" value="ABC transporter type 1, transmembrane domain"/>
    <property type="match status" value="1"/>
</dbReference>
<dbReference type="PANTHER" id="PTHR43394:SF1">
    <property type="entry name" value="ATP-BINDING CASSETTE SUB-FAMILY B MEMBER 10, MITOCHONDRIAL"/>
    <property type="match status" value="1"/>
</dbReference>
<feature type="transmembrane region" description="Helical" evidence="9">
    <location>
        <begin position="272"/>
        <end position="294"/>
    </location>
</feature>
<dbReference type="FunFam" id="3.40.50.300:FF:000221">
    <property type="entry name" value="Multidrug ABC transporter ATP-binding protein"/>
    <property type="match status" value="1"/>
</dbReference>
<feature type="transmembrane region" description="Helical" evidence="9">
    <location>
        <begin position="188"/>
        <end position="207"/>
    </location>
</feature>
<sequence length="611" mass="69826">MEKVYGKSKKGYIDNLRMLNKFMKGSRVSYFVAIVSTALATFLSILTPLVIRFTLDNLIGRKEIDSQLVRRLVNLVGYEFLSRNIWIVGVFIVLLTLLNGLSSYLRGKYSSKAAEGFAERLKNALFEKIIKVPVEFHSKYSSGELIQRCTSDVETIRNFLANELVEVSRTIFLIIMVMYTMLRMDKVLTGIAVVTIPALIGVSYWFFKMVEKYFKMADEAEAEMTTVVQENITGIRVVKAFTLEREQTEKFQSKNLNFQRLDYKLYVLFARYWAVSDFIALVQIALVSIFGIFFTISGKITLGTFIAFTSYVGMFLWPVRQLGRILSNLSKMNVSLNRVGEILKHEDETSDEVSESEEIREWTFRGEIEFRNVSFKYGDNEVLRGVSFKIDAGETVGIFGPTGSGKSTLLNLLLKLYTNYEGEILIDGIELRNIPRKVLRENIGFVSQEPFLFSKQVDENVAITKETIDMEEVMYATTTASLHDDIETFPNKYKTIIGERGVTLSGGQRQRMAIARTIIREYPVLIFDDSMSAVDTETEYKIRLALRERTKGLTTIIVSHRIPSIKHADKIVVLENGIVTAIGKHEELIKIDGIYKKVWKIQSLIEDEYRS</sequence>
<evidence type="ECO:0000256" key="9">
    <source>
        <dbReference type="SAM" id="Phobius"/>
    </source>
</evidence>
<dbReference type="EMBL" id="FRDJ01000007">
    <property type="protein sequence ID" value="SHN63778.1"/>
    <property type="molecule type" value="Genomic_DNA"/>
</dbReference>
<keyword evidence="6 12" id="KW-0067">ATP-binding</keyword>
<dbReference type="CDD" id="cd18542">
    <property type="entry name" value="ABC_6TM_YknU_like"/>
    <property type="match status" value="1"/>
</dbReference>
<evidence type="ECO:0000256" key="7">
    <source>
        <dbReference type="ARBA" id="ARBA00022989"/>
    </source>
</evidence>
<dbReference type="GO" id="GO:0015421">
    <property type="term" value="F:ABC-type oligopeptide transporter activity"/>
    <property type="evidence" value="ECO:0007669"/>
    <property type="project" value="TreeGrafter"/>
</dbReference>
<keyword evidence="3" id="KW-1003">Cell membrane</keyword>
<dbReference type="AlphaFoldDB" id="A0A1M7SZA1"/>
<evidence type="ECO:0000256" key="1">
    <source>
        <dbReference type="ARBA" id="ARBA00004651"/>
    </source>
</evidence>
<keyword evidence="4 9" id="KW-0812">Transmembrane</keyword>
<keyword evidence="5" id="KW-0547">Nucleotide-binding</keyword>
<comment type="subcellular location">
    <subcellularLocation>
        <location evidence="1">Cell membrane</location>
        <topology evidence="1">Multi-pass membrane protein</topology>
    </subcellularLocation>
</comment>
<evidence type="ECO:0000256" key="2">
    <source>
        <dbReference type="ARBA" id="ARBA00022448"/>
    </source>
</evidence>
<dbReference type="InterPro" id="IPR027417">
    <property type="entry name" value="P-loop_NTPase"/>
</dbReference>
<feature type="domain" description="ABC transmembrane type-1" evidence="11">
    <location>
        <begin position="31"/>
        <end position="331"/>
    </location>
</feature>
<dbReference type="Pfam" id="PF00664">
    <property type="entry name" value="ABC_membrane"/>
    <property type="match status" value="1"/>
</dbReference>
<keyword evidence="2" id="KW-0813">Transport</keyword>
<keyword evidence="13" id="KW-1185">Reference proteome</keyword>
<evidence type="ECO:0000259" key="10">
    <source>
        <dbReference type="PROSITE" id="PS50893"/>
    </source>
</evidence>
<dbReference type="Proteomes" id="UP000184207">
    <property type="component" value="Unassembled WGS sequence"/>
</dbReference>
<keyword evidence="8 9" id="KW-0472">Membrane</keyword>
<dbReference type="GO" id="GO:0016887">
    <property type="term" value="F:ATP hydrolysis activity"/>
    <property type="evidence" value="ECO:0007669"/>
    <property type="project" value="InterPro"/>
</dbReference>
<dbReference type="SMART" id="SM00382">
    <property type="entry name" value="AAA"/>
    <property type="match status" value="1"/>
</dbReference>
<dbReference type="Gene3D" id="3.40.50.300">
    <property type="entry name" value="P-loop containing nucleotide triphosphate hydrolases"/>
    <property type="match status" value="1"/>
</dbReference>
<evidence type="ECO:0000259" key="11">
    <source>
        <dbReference type="PROSITE" id="PS50929"/>
    </source>
</evidence>
<feature type="transmembrane region" description="Helical" evidence="9">
    <location>
        <begin position="85"/>
        <end position="105"/>
    </location>
</feature>
<dbReference type="SUPFAM" id="SSF52540">
    <property type="entry name" value="P-loop containing nucleoside triphosphate hydrolases"/>
    <property type="match status" value="1"/>
</dbReference>
<protein>
    <submittedName>
        <fullName evidence="12">ATP-binding cassette, subfamily B</fullName>
    </submittedName>
</protein>
<dbReference type="InterPro" id="IPR017871">
    <property type="entry name" value="ABC_transporter-like_CS"/>
</dbReference>
<evidence type="ECO:0000256" key="8">
    <source>
        <dbReference type="ARBA" id="ARBA00023136"/>
    </source>
</evidence>
<reference evidence="13" key="1">
    <citation type="submission" date="2016-12" db="EMBL/GenBank/DDBJ databases">
        <authorList>
            <person name="Varghese N."/>
            <person name="Submissions S."/>
        </authorList>
    </citation>
    <scope>NUCLEOTIDE SEQUENCE [LARGE SCALE GENOMIC DNA]</scope>
    <source>
        <strain evidence="13">DSM 13020</strain>
    </source>
</reference>
<name>A0A1M7SZA1_FERGO</name>
<dbReference type="PROSITE" id="PS00211">
    <property type="entry name" value="ABC_TRANSPORTER_1"/>
    <property type="match status" value="1"/>
</dbReference>
<evidence type="ECO:0000256" key="4">
    <source>
        <dbReference type="ARBA" id="ARBA00022692"/>
    </source>
</evidence>
<dbReference type="InterPro" id="IPR003593">
    <property type="entry name" value="AAA+_ATPase"/>
</dbReference>
<dbReference type="Pfam" id="PF00005">
    <property type="entry name" value="ABC_tran"/>
    <property type="match status" value="1"/>
</dbReference>
<evidence type="ECO:0000313" key="13">
    <source>
        <dbReference type="Proteomes" id="UP000184207"/>
    </source>
</evidence>
<dbReference type="RefSeq" id="WP_072759773.1">
    <property type="nucleotide sequence ID" value="NZ_FRDJ01000007.1"/>
</dbReference>
<dbReference type="OrthoDB" id="9762778at2"/>
<feature type="domain" description="ABC transporter" evidence="10">
    <location>
        <begin position="368"/>
        <end position="601"/>
    </location>
</feature>
<feature type="transmembrane region" description="Helical" evidence="9">
    <location>
        <begin position="28"/>
        <end position="51"/>
    </location>
</feature>
<dbReference type="GO" id="GO:0005524">
    <property type="term" value="F:ATP binding"/>
    <property type="evidence" value="ECO:0007669"/>
    <property type="project" value="UniProtKB-KW"/>
</dbReference>
<proteinExistence type="predicted"/>
<dbReference type="InterPro" id="IPR003439">
    <property type="entry name" value="ABC_transporter-like_ATP-bd"/>
</dbReference>
<dbReference type="InterPro" id="IPR039421">
    <property type="entry name" value="Type_1_exporter"/>
</dbReference>